<evidence type="ECO:0000256" key="2">
    <source>
        <dbReference type="ARBA" id="ARBA00010270"/>
    </source>
</evidence>
<comment type="function">
    <text evidence="6">Has immunoglobulin-binding and hemagglutination properties, and can bind to mannose. Essential for virulence. May be involved in LPS biosynthesis or polysaccharide transport.</text>
</comment>
<gene>
    <name evidence="9" type="ORF">IG617_09510</name>
</gene>
<dbReference type="EMBL" id="JACYXJ010000003">
    <property type="protein sequence ID" value="MBD8876521.1"/>
    <property type="molecule type" value="Genomic_DNA"/>
</dbReference>
<keyword evidence="5" id="KW-0430">Lectin</keyword>
<evidence type="ECO:0000256" key="4">
    <source>
        <dbReference type="ARBA" id="ARBA00022475"/>
    </source>
</evidence>
<name>A0ABR9C9D6_9HYPH</name>
<evidence type="ECO:0000313" key="9">
    <source>
        <dbReference type="EMBL" id="MBD8876521.1"/>
    </source>
</evidence>
<feature type="signal peptide" evidence="8">
    <location>
        <begin position="1"/>
        <end position="19"/>
    </location>
</feature>
<keyword evidence="7" id="KW-1133">Transmembrane helix</keyword>
<evidence type="ECO:0000256" key="8">
    <source>
        <dbReference type="SAM" id="SignalP"/>
    </source>
</evidence>
<evidence type="ECO:0000256" key="6">
    <source>
        <dbReference type="ARBA" id="ARBA00025321"/>
    </source>
</evidence>
<feature type="chain" id="PRO_5045793479" description="Lectin-like protein BA14k" evidence="8">
    <location>
        <begin position="20"/>
        <end position="156"/>
    </location>
</feature>
<keyword evidence="7" id="KW-0472">Membrane</keyword>
<evidence type="ECO:0000256" key="1">
    <source>
        <dbReference type="ARBA" id="ARBA00004167"/>
    </source>
</evidence>
<keyword evidence="10" id="KW-1185">Reference proteome</keyword>
<comment type="subcellular location">
    <subcellularLocation>
        <location evidence="1">Membrane</location>
        <topology evidence="1">Single-pass membrane protein</topology>
    </subcellularLocation>
</comment>
<keyword evidence="8" id="KW-0732">Signal</keyword>
<proteinExistence type="inferred from homology"/>
<comment type="caution">
    <text evidence="9">The sequence shown here is derived from an EMBL/GenBank/DDBJ whole genome shotgun (WGS) entry which is preliminary data.</text>
</comment>
<dbReference type="Pfam" id="PF07886">
    <property type="entry name" value="BA14K"/>
    <property type="match status" value="1"/>
</dbReference>
<protein>
    <recommendedName>
        <fullName evidence="3">Lectin-like protein BA14k</fullName>
    </recommendedName>
</protein>
<reference evidence="9 10" key="1">
    <citation type="submission" date="2020-09" db="EMBL/GenBank/DDBJ databases">
        <title>The genome sequence of type strain Labrenzia polysiphoniae KACC 19711.</title>
        <authorList>
            <person name="Liu Y."/>
        </authorList>
    </citation>
    <scope>NUCLEOTIDE SEQUENCE [LARGE SCALE GENOMIC DNA]</scope>
    <source>
        <strain evidence="9 10">KACC 19711</strain>
    </source>
</reference>
<sequence length="156" mass="16989">MTLKRTAIATLAASAITLAAVAPSSALPGSASLSNAAQITDGMLLKVQNRNGFYTHKGKTYYNGQQGYKNARPGYKQYNGWWFPLAAFAAGAVLGQGLTAKPTPSKARAPSRASSRFTPEHYTWCARKYRSYRTSDNTFQPYNGPRRQCVSPFAGR</sequence>
<evidence type="ECO:0000256" key="3">
    <source>
        <dbReference type="ARBA" id="ARBA00020552"/>
    </source>
</evidence>
<evidence type="ECO:0000256" key="5">
    <source>
        <dbReference type="ARBA" id="ARBA00022734"/>
    </source>
</evidence>
<keyword evidence="4" id="KW-1003">Cell membrane</keyword>
<dbReference type="RefSeq" id="WP_192108972.1">
    <property type="nucleotide sequence ID" value="NZ_JACYXJ010000003.1"/>
</dbReference>
<dbReference type="Proteomes" id="UP000615687">
    <property type="component" value="Unassembled WGS sequence"/>
</dbReference>
<feature type="transmembrane region" description="Helical" evidence="7">
    <location>
        <begin position="81"/>
        <end position="100"/>
    </location>
</feature>
<evidence type="ECO:0000313" key="10">
    <source>
        <dbReference type="Proteomes" id="UP000615687"/>
    </source>
</evidence>
<comment type="similarity">
    <text evidence="2">Belongs to the BA14k family.</text>
</comment>
<keyword evidence="7" id="KW-0812">Transmembrane</keyword>
<evidence type="ECO:0000256" key="7">
    <source>
        <dbReference type="SAM" id="Phobius"/>
    </source>
</evidence>
<organism evidence="9 10">
    <name type="scientific">Roseibium polysiphoniae</name>
    <dbReference type="NCBI Taxonomy" id="2571221"/>
    <lineage>
        <taxon>Bacteria</taxon>
        <taxon>Pseudomonadati</taxon>
        <taxon>Pseudomonadota</taxon>
        <taxon>Alphaproteobacteria</taxon>
        <taxon>Hyphomicrobiales</taxon>
        <taxon>Stappiaceae</taxon>
        <taxon>Roseibium</taxon>
    </lineage>
</organism>
<dbReference type="InterPro" id="IPR012413">
    <property type="entry name" value="BA14K"/>
</dbReference>
<accession>A0ABR9C9D6</accession>